<dbReference type="AlphaFoldDB" id="A0A1J0VYD9"/>
<protein>
    <recommendedName>
        <fullName evidence="1">Mce/MlaD domain-containing protein</fullName>
    </recommendedName>
</protein>
<organism evidence="2 3">
    <name type="scientific">Nocardia mangyaensis</name>
    <dbReference type="NCBI Taxonomy" id="2213200"/>
    <lineage>
        <taxon>Bacteria</taxon>
        <taxon>Bacillati</taxon>
        <taxon>Actinomycetota</taxon>
        <taxon>Actinomycetes</taxon>
        <taxon>Mycobacteriales</taxon>
        <taxon>Nocardiaceae</taxon>
        <taxon>Nocardia</taxon>
    </lineage>
</organism>
<proteinExistence type="predicted"/>
<dbReference type="KEGG" id="nsl:BOX37_27285"/>
<evidence type="ECO:0000313" key="3">
    <source>
        <dbReference type="Proteomes" id="UP000183810"/>
    </source>
</evidence>
<reference evidence="2" key="1">
    <citation type="submission" date="2016-11" db="EMBL/GenBank/DDBJ databases">
        <authorList>
            <person name="Jaros S."/>
            <person name="Januszkiewicz K."/>
            <person name="Wedrychowicz H."/>
        </authorList>
    </citation>
    <scope>NUCLEOTIDE SEQUENCE [LARGE SCALE GENOMIC DNA]</scope>
    <source>
        <strain evidence="2">Y48</strain>
    </source>
</reference>
<evidence type="ECO:0000259" key="1">
    <source>
        <dbReference type="Pfam" id="PF02470"/>
    </source>
</evidence>
<dbReference type="EMBL" id="CP018082">
    <property type="protein sequence ID" value="APE37018.1"/>
    <property type="molecule type" value="Genomic_DNA"/>
</dbReference>
<name>A0A1J0VYD9_9NOCA</name>
<keyword evidence="3" id="KW-1185">Reference proteome</keyword>
<evidence type="ECO:0000313" key="2">
    <source>
        <dbReference type="EMBL" id="APE37018.1"/>
    </source>
</evidence>
<dbReference type="OrthoDB" id="4367361at2"/>
<sequence>MSRYEMPGVSATKRSSIIVGMVAVLTALSVAAAWTAGNAARGDNRMLVVLRTEKIGDGVGVGTPVQFDGVGIGAVTAIGSGDGAKQVTLMLDRANSSGLTDNLLVDYSPSNLFGISEVALKPGVGGAPLRDGAVIDLTGPRSDRQRDATMGVLIRTVAETTGSLLTPELTDVLVRVATAARQFTPLMEAIVVSGRNVAETRSVPVSELLEQYGSMLVGSASMIDGTVGLIYRLTTIEILNNQRELFDATVSVVGQRFFPALAGTLFTAQAHLSEYAVMLTPVLASGSRMVSTPAVSSMQLSEILSRLDRSFTSTPSGPELSIKLILDLVPAIAASSPGAFVPSPYFGGGR</sequence>
<feature type="domain" description="Mce/MlaD" evidence="1">
    <location>
        <begin position="57"/>
        <end position="123"/>
    </location>
</feature>
<dbReference type="Proteomes" id="UP000183810">
    <property type="component" value="Chromosome"/>
</dbReference>
<dbReference type="InterPro" id="IPR003399">
    <property type="entry name" value="Mce/MlaD"/>
</dbReference>
<accession>A0A1J0VYD9</accession>
<gene>
    <name evidence="2" type="ORF">BOX37_27285</name>
</gene>
<dbReference type="Pfam" id="PF02470">
    <property type="entry name" value="MlaD"/>
    <property type="match status" value="1"/>
</dbReference>